<feature type="transmembrane region" description="Helical" evidence="1">
    <location>
        <begin position="136"/>
        <end position="157"/>
    </location>
</feature>
<gene>
    <name evidence="2" type="ORF">AABB29_09335</name>
</gene>
<keyword evidence="1" id="KW-0812">Transmembrane</keyword>
<dbReference type="EMBL" id="CP150951">
    <property type="protein sequence ID" value="WZC50788.1"/>
    <property type="molecule type" value="Genomic_DNA"/>
</dbReference>
<evidence type="ECO:0000256" key="1">
    <source>
        <dbReference type="SAM" id="Phobius"/>
    </source>
</evidence>
<protein>
    <submittedName>
        <fullName evidence="2">DUF2306 domain-containing protein</fullName>
    </submittedName>
</protein>
<keyword evidence="3" id="KW-1185">Reference proteome</keyword>
<keyword evidence="1" id="KW-0472">Membrane</keyword>
<evidence type="ECO:0000313" key="2">
    <source>
        <dbReference type="EMBL" id="WZC50788.1"/>
    </source>
</evidence>
<dbReference type="RefSeq" id="WP_341368889.1">
    <property type="nucleotide sequence ID" value="NZ_CP150951.2"/>
</dbReference>
<dbReference type="Proteomes" id="UP001440612">
    <property type="component" value="Chromosome"/>
</dbReference>
<sequence length="167" mass="18890">MAHQLVSSNYSFYLHVVFAPIALAIAPFQLSKKFRAKSLSRHRLLGRIYVGAVLVAGLSGILIGFDAMHGPIAQSGFILLAIIWLVVTFKAVQFARRREISLHREWMIRSIALTFAGVMLRVWLPAQLISGVPFDVAYQVVSWLCWIPNLIVAEYFVRKLRNTKISH</sequence>
<dbReference type="Pfam" id="PF10067">
    <property type="entry name" value="DUF2306"/>
    <property type="match status" value="1"/>
</dbReference>
<organism evidence="2 3">
    <name type="scientific">Yoonia phaeophyticola</name>
    <dbReference type="NCBI Taxonomy" id="3137369"/>
    <lineage>
        <taxon>Bacteria</taxon>
        <taxon>Pseudomonadati</taxon>
        <taxon>Pseudomonadota</taxon>
        <taxon>Alphaproteobacteria</taxon>
        <taxon>Rhodobacterales</taxon>
        <taxon>Paracoccaceae</taxon>
        <taxon>Yoonia</taxon>
    </lineage>
</organism>
<accession>A0ABZ2V9G5</accession>
<name>A0ABZ2V9G5_9RHOB</name>
<feature type="transmembrane region" description="Helical" evidence="1">
    <location>
        <begin position="106"/>
        <end position="124"/>
    </location>
</feature>
<evidence type="ECO:0000313" key="3">
    <source>
        <dbReference type="Proteomes" id="UP001440612"/>
    </source>
</evidence>
<feature type="transmembrane region" description="Helical" evidence="1">
    <location>
        <begin position="12"/>
        <end position="32"/>
    </location>
</feature>
<dbReference type="InterPro" id="IPR018750">
    <property type="entry name" value="DUF2306_membrane"/>
</dbReference>
<keyword evidence="1" id="KW-1133">Transmembrane helix</keyword>
<feature type="transmembrane region" description="Helical" evidence="1">
    <location>
        <begin position="71"/>
        <end position="94"/>
    </location>
</feature>
<proteinExistence type="predicted"/>
<feature type="transmembrane region" description="Helical" evidence="1">
    <location>
        <begin position="44"/>
        <end position="65"/>
    </location>
</feature>
<reference evidence="3" key="1">
    <citation type="submission" date="2024-04" db="EMBL/GenBank/DDBJ databases">
        <title>Phylogenomic analyses of a clade within the roseobacter group suggest taxonomic reassignments of species of the genera Aestuariivita, Citreicella, Loktanella, Nautella, Pelagibaca, Ruegeria, Thalassobius, Thiobacimonas and Tropicibacter, and the proposal o.</title>
        <authorList>
            <person name="Jeon C.O."/>
        </authorList>
    </citation>
    <scope>NUCLEOTIDE SEQUENCE [LARGE SCALE GENOMIC DNA]</scope>
    <source>
        <strain evidence="3">BS5-3</strain>
    </source>
</reference>